<dbReference type="EMBL" id="JAGTTL010000004">
    <property type="protein sequence ID" value="KAK6322991.1"/>
    <property type="molecule type" value="Genomic_DNA"/>
</dbReference>
<keyword evidence="2 7" id="KW-0808">Transferase</keyword>
<organism evidence="9 10">
    <name type="scientific">Coregonus suidteri</name>
    <dbReference type="NCBI Taxonomy" id="861788"/>
    <lineage>
        <taxon>Eukaryota</taxon>
        <taxon>Metazoa</taxon>
        <taxon>Chordata</taxon>
        <taxon>Craniata</taxon>
        <taxon>Vertebrata</taxon>
        <taxon>Euteleostomi</taxon>
        <taxon>Actinopterygii</taxon>
        <taxon>Neopterygii</taxon>
        <taxon>Teleostei</taxon>
        <taxon>Protacanthopterygii</taxon>
        <taxon>Salmoniformes</taxon>
        <taxon>Salmonidae</taxon>
        <taxon>Coregoninae</taxon>
        <taxon>Coregonus</taxon>
    </lineage>
</organism>
<name>A0AAN8MC63_9TELE</name>
<dbReference type="InterPro" id="IPR039859">
    <property type="entry name" value="PFA4/ZDH16/20/ERF2-like"/>
</dbReference>
<dbReference type="AlphaFoldDB" id="A0AAN8MC63"/>
<dbReference type="PANTHER" id="PTHR12246">
    <property type="entry name" value="PALMITOYLTRANSFERASE ZDHHC16"/>
    <property type="match status" value="1"/>
</dbReference>
<evidence type="ECO:0000313" key="9">
    <source>
        <dbReference type="EMBL" id="KAK6322991.1"/>
    </source>
</evidence>
<evidence type="ECO:0000256" key="1">
    <source>
        <dbReference type="ARBA" id="ARBA00004141"/>
    </source>
</evidence>
<evidence type="ECO:0000259" key="8">
    <source>
        <dbReference type="Pfam" id="PF01529"/>
    </source>
</evidence>
<sequence>MAFLRCRRDPCGFICLILTYFSVFYADYVVIQYVLIPAYSGSVWCTLHGSVFNVILLLLLACHSKAVFSDPGMVPLPETAIDFSDLRSQNSHLNERGCEGWTVCSRCETYRPPRAHHCRVCQRCIRRMDHHCPWINNCVGELNQKYFIQFLFYTGESSTLLFITVWPVLYSMALVYPPLGLCSLLTGVSLPPERGRRERRKAHYIILPLVESGVVWSVRHGHLPFDSRLVSIITDETPIEQMRNRLMKDRTWTTGSTAQPPTHSTHTRKPKLALLREVFGRGSVFCWLFPLHSSPPTVGGISYSAVPDYDV</sequence>
<comment type="domain">
    <text evidence="7">The DHHC domain is required for palmitoyltransferase activity.</text>
</comment>
<proteinExistence type="inferred from homology"/>
<dbReference type="Proteomes" id="UP001356427">
    <property type="component" value="Unassembled WGS sequence"/>
</dbReference>
<dbReference type="GO" id="GO:0016020">
    <property type="term" value="C:membrane"/>
    <property type="evidence" value="ECO:0007669"/>
    <property type="project" value="UniProtKB-SubCell"/>
</dbReference>
<feature type="transmembrane region" description="Helical" evidence="7">
    <location>
        <begin position="12"/>
        <end position="35"/>
    </location>
</feature>
<keyword evidence="5 7" id="KW-0472">Membrane</keyword>
<comment type="subcellular location">
    <subcellularLocation>
        <location evidence="1">Membrane</location>
        <topology evidence="1">Multi-pass membrane protein</topology>
    </subcellularLocation>
</comment>
<protein>
    <recommendedName>
        <fullName evidence="7">Palmitoyltransferase</fullName>
        <ecNumber evidence="7">2.3.1.225</ecNumber>
    </recommendedName>
</protein>
<gene>
    <name evidence="9" type="ORF">J4Q44_G00053300</name>
</gene>
<evidence type="ECO:0000256" key="7">
    <source>
        <dbReference type="RuleBase" id="RU079119"/>
    </source>
</evidence>
<comment type="caution">
    <text evidence="9">The sequence shown here is derived from an EMBL/GenBank/DDBJ whole genome shotgun (WGS) entry which is preliminary data.</text>
</comment>
<keyword evidence="6 7" id="KW-0012">Acyltransferase</keyword>
<dbReference type="EC" id="2.3.1.225" evidence="7"/>
<dbReference type="InterPro" id="IPR001594">
    <property type="entry name" value="Palmitoyltrfase_DHHC"/>
</dbReference>
<evidence type="ECO:0000313" key="10">
    <source>
        <dbReference type="Proteomes" id="UP001356427"/>
    </source>
</evidence>
<feature type="domain" description="Palmitoyltransferase DHHC" evidence="8">
    <location>
        <begin position="102"/>
        <end position="170"/>
    </location>
</feature>
<evidence type="ECO:0000256" key="3">
    <source>
        <dbReference type="ARBA" id="ARBA00022692"/>
    </source>
</evidence>
<evidence type="ECO:0000256" key="4">
    <source>
        <dbReference type="ARBA" id="ARBA00022989"/>
    </source>
</evidence>
<evidence type="ECO:0000256" key="6">
    <source>
        <dbReference type="ARBA" id="ARBA00023315"/>
    </source>
</evidence>
<evidence type="ECO:0000256" key="2">
    <source>
        <dbReference type="ARBA" id="ARBA00022679"/>
    </source>
</evidence>
<keyword evidence="4 7" id="KW-1133">Transmembrane helix</keyword>
<accession>A0AAN8MC63</accession>
<feature type="transmembrane region" description="Helical" evidence="7">
    <location>
        <begin position="41"/>
        <end position="61"/>
    </location>
</feature>
<feature type="transmembrane region" description="Helical" evidence="7">
    <location>
        <begin position="150"/>
        <end position="169"/>
    </location>
</feature>
<reference evidence="9 10" key="1">
    <citation type="submission" date="2021-04" db="EMBL/GenBank/DDBJ databases">
        <authorList>
            <person name="De Guttry C."/>
            <person name="Zahm M."/>
            <person name="Klopp C."/>
            <person name="Cabau C."/>
            <person name="Louis A."/>
            <person name="Berthelot C."/>
            <person name="Parey E."/>
            <person name="Roest Crollius H."/>
            <person name="Montfort J."/>
            <person name="Robinson-Rechavi M."/>
            <person name="Bucao C."/>
            <person name="Bouchez O."/>
            <person name="Gislard M."/>
            <person name="Lluch J."/>
            <person name="Milhes M."/>
            <person name="Lampietro C."/>
            <person name="Lopez Roques C."/>
            <person name="Donnadieu C."/>
            <person name="Braasch I."/>
            <person name="Desvignes T."/>
            <person name="Postlethwait J."/>
            <person name="Bobe J."/>
            <person name="Wedekind C."/>
            <person name="Guiguen Y."/>
        </authorList>
    </citation>
    <scope>NUCLEOTIDE SEQUENCE [LARGE SCALE GENOMIC DNA]</scope>
    <source>
        <strain evidence="9">Cs_M1</strain>
        <tissue evidence="9">Blood</tissue>
    </source>
</reference>
<dbReference type="GO" id="GO:0019706">
    <property type="term" value="F:protein-cysteine S-palmitoyltransferase activity"/>
    <property type="evidence" value="ECO:0007669"/>
    <property type="project" value="UniProtKB-EC"/>
</dbReference>
<feature type="transmembrane region" description="Helical" evidence="7">
    <location>
        <begin position="175"/>
        <end position="191"/>
    </location>
</feature>
<evidence type="ECO:0000256" key="5">
    <source>
        <dbReference type="ARBA" id="ARBA00023136"/>
    </source>
</evidence>
<comment type="catalytic activity">
    <reaction evidence="7">
        <text>L-cysteinyl-[protein] + hexadecanoyl-CoA = S-hexadecanoyl-L-cysteinyl-[protein] + CoA</text>
        <dbReference type="Rhea" id="RHEA:36683"/>
        <dbReference type="Rhea" id="RHEA-COMP:10131"/>
        <dbReference type="Rhea" id="RHEA-COMP:11032"/>
        <dbReference type="ChEBI" id="CHEBI:29950"/>
        <dbReference type="ChEBI" id="CHEBI:57287"/>
        <dbReference type="ChEBI" id="CHEBI:57379"/>
        <dbReference type="ChEBI" id="CHEBI:74151"/>
        <dbReference type="EC" id="2.3.1.225"/>
    </reaction>
</comment>
<dbReference type="Pfam" id="PF01529">
    <property type="entry name" value="DHHC"/>
    <property type="match status" value="1"/>
</dbReference>
<keyword evidence="3 7" id="KW-0812">Transmembrane</keyword>
<dbReference type="PROSITE" id="PS50216">
    <property type="entry name" value="DHHC"/>
    <property type="match status" value="1"/>
</dbReference>
<comment type="similarity">
    <text evidence="7">Belongs to the DHHC palmitoyltransferase family.</text>
</comment>
<keyword evidence="10" id="KW-1185">Reference proteome</keyword>